<dbReference type="InterPro" id="IPR024072">
    <property type="entry name" value="DHFR-like_dom_sf"/>
</dbReference>
<evidence type="ECO:0000313" key="2">
    <source>
        <dbReference type="EMBL" id="PWW24163.1"/>
    </source>
</evidence>
<proteinExistence type="predicted"/>
<dbReference type="Pfam" id="PF01872">
    <property type="entry name" value="RibD_C"/>
    <property type="match status" value="1"/>
</dbReference>
<dbReference type="OrthoDB" id="7949219at2"/>
<evidence type="ECO:0000313" key="3">
    <source>
        <dbReference type="Proteomes" id="UP000246661"/>
    </source>
</evidence>
<dbReference type="GO" id="GO:0008703">
    <property type="term" value="F:5-amino-6-(5-phosphoribosylamino)uracil reductase activity"/>
    <property type="evidence" value="ECO:0007669"/>
    <property type="project" value="InterPro"/>
</dbReference>
<accession>A0A317QMH4</accession>
<dbReference type="EMBL" id="QGTX01000001">
    <property type="protein sequence ID" value="PWW24163.1"/>
    <property type="molecule type" value="Genomic_DNA"/>
</dbReference>
<keyword evidence="3" id="KW-1185">Reference proteome</keyword>
<protein>
    <submittedName>
        <fullName evidence="2">Dihydrofolate reductase</fullName>
    </submittedName>
</protein>
<dbReference type="Proteomes" id="UP000246661">
    <property type="component" value="Unassembled WGS sequence"/>
</dbReference>
<name>A0A317QMH4_9ACTN</name>
<comment type="caution">
    <text evidence="2">The sequence shown here is derived from an EMBL/GenBank/DDBJ whole genome shotgun (WGS) entry which is preliminary data.</text>
</comment>
<sequence>MRTVVVSNIVSLDGSYEGPGGDVMALNTDAAFDAYNLERIRAAGTVLLGRRSFEGFSSYWPHVADAPHDPGNRALDDVNRAIGRRYDALPKVVVSDGFVVPADNPWHGTTTVVPRADAAARIAAEKEHGRGDVLVFASRTTWNGLLDHGLVDEIHLMVGPRALPGGTPVFDRPTDLRLLGTRRFEGSDNVLLRYAVRR</sequence>
<feature type="domain" description="Bacterial bifunctional deaminase-reductase C-terminal" evidence="1">
    <location>
        <begin position="2"/>
        <end position="179"/>
    </location>
</feature>
<dbReference type="GO" id="GO:0009231">
    <property type="term" value="P:riboflavin biosynthetic process"/>
    <property type="evidence" value="ECO:0007669"/>
    <property type="project" value="InterPro"/>
</dbReference>
<dbReference type="InterPro" id="IPR002734">
    <property type="entry name" value="RibDG_C"/>
</dbReference>
<gene>
    <name evidence="2" type="ORF">JD79_03341</name>
</gene>
<reference evidence="3" key="1">
    <citation type="submission" date="2018-05" db="EMBL/GenBank/DDBJ databases">
        <authorList>
            <person name="Klenk H.-P."/>
            <person name="Huntemann M."/>
            <person name="Clum A."/>
            <person name="Pillay M."/>
            <person name="Palaniappan K."/>
            <person name="Varghese N."/>
            <person name="Mikhailova N."/>
            <person name="Stamatis D."/>
            <person name="Reddy T."/>
            <person name="Daum C."/>
            <person name="Shapiro N."/>
            <person name="Ivanova N."/>
            <person name="Kyrpides N."/>
            <person name="Woyke T."/>
        </authorList>
    </citation>
    <scope>NUCLEOTIDE SEQUENCE [LARGE SCALE GENOMIC DNA]</scope>
    <source>
        <strain evidence="3">DSM 45417</strain>
    </source>
</reference>
<dbReference type="SUPFAM" id="SSF53597">
    <property type="entry name" value="Dihydrofolate reductase-like"/>
    <property type="match status" value="1"/>
</dbReference>
<dbReference type="RefSeq" id="WP_110006399.1">
    <property type="nucleotide sequence ID" value="NZ_QGTX01000001.1"/>
</dbReference>
<organism evidence="2 3">
    <name type="scientific">Geodermatophilus normandii</name>
    <dbReference type="NCBI Taxonomy" id="1137989"/>
    <lineage>
        <taxon>Bacteria</taxon>
        <taxon>Bacillati</taxon>
        <taxon>Actinomycetota</taxon>
        <taxon>Actinomycetes</taxon>
        <taxon>Geodermatophilales</taxon>
        <taxon>Geodermatophilaceae</taxon>
        <taxon>Geodermatophilus</taxon>
    </lineage>
</organism>
<dbReference type="AlphaFoldDB" id="A0A317QMH4"/>
<dbReference type="Gene3D" id="3.40.430.10">
    <property type="entry name" value="Dihydrofolate Reductase, subunit A"/>
    <property type="match status" value="1"/>
</dbReference>
<evidence type="ECO:0000259" key="1">
    <source>
        <dbReference type="Pfam" id="PF01872"/>
    </source>
</evidence>